<dbReference type="Proteomes" id="UP000663508">
    <property type="component" value="Plasmid pVL1_2"/>
</dbReference>
<evidence type="ECO:0008006" key="3">
    <source>
        <dbReference type="Google" id="ProtNLM"/>
    </source>
</evidence>
<dbReference type="NCBIfam" id="TIGR01635">
    <property type="entry name" value="tail_comp_S"/>
    <property type="match status" value="1"/>
</dbReference>
<accession>A0A8H8X113</accession>
<dbReference type="AlphaFoldDB" id="A0A8H8X113"/>
<geneLocation type="plasmid" evidence="1 2">
    <name>pVL1_2</name>
</geneLocation>
<sequence>MKISVRVHTRGLRRADKIISDLLSRVNNPGPVIEDIGAYMVRSIKNRIFSSKTDPDGKPWARNSDLTQKLKGFDSPLFQTGYLLKSIRVADADREGFTLSAADYGGYAQLGVKNMRGRYQRRDRKGIPARKFLGLSRENKVRIRKMLRDYIMTGHDSIGDEFGG</sequence>
<organism evidence="1 2">
    <name type="scientific">Methylobacterium indicum</name>
    <dbReference type="NCBI Taxonomy" id="1775910"/>
    <lineage>
        <taxon>Bacteria</taxon>
        <taxon>Pseudomonadati</taxon>
        <taxon>Pseudomonadota</taxon>
        <taxon>Alphaproteobacteria</taxon>
        <taxon>Hyphomicrobiales</taxon>
        <taxon>Methylobacteriaceae</taxon>
        <taxon>Methylobacterium</taxon>
    </lineage>
</organism>
<evidence type="ECO:0000313" key="2">
    <source>
        <dbReference type="Proteomes" id="UP000663508"/>
    </source>
</evidence>
<dbReference type="InterPro" id="IPR006522">
    <property type="entry name" value="Phage_virion_morphogenesis"/>
</dbReference>
<evidence type="ECO:0000313" key="1">
    <source>
        <dbReference type="EMBL" id="BCM87729.1"/>
    </source>
</evidence>
<keyword evidence="1" id="KW-0614">Plasmid</keyword>
<dbReference type="Pfam" id="PF05069">
    <property type="entry name" value="Phage_tail_S"/>
    <property type="match status" value="1"/>
</dbReference>
<dbReference type="KEGG" id="mind:mvi_61900"/>
<gene>
    <name evidence="1" type="ORF">mvi_61900</name>
</gene>
<dbReference type="EMBL" id="AP024147">
    <property type="protein sequence ID" value="BCM87729.1"/>
    <property type="molecule type" value="Genomic_DNA"/>
</dbReference>
<protein>
    <recommendedName>
        <fullName evidence="3">Phage virion morphogenesis protein</fullName>
    </recommendedName>
</protein>
<dbReference type="RefSeq" id="WP_207183920.1">
    <property type="nucleotide sequence ID" value="NZ_AP024147.1"/>
</dbReference>
<proteinExistence type="predicted"/>
<name>A0A8H8X113_9HYPH</name>
<reference evidence="1" key="1">
    <citation type="submission" date="2020-11" db="EMBL/GenBank/DDBJ databases">
        <title>Complete genome sequence of a novel pathogenic Methylobacterium strain isolated from rice in Vietnam.</title>
        <authorList>
            <person name="Lai K."/>
            <person name="Okazaki S."/>
            <person name="Higashi K."/>
            <person name="Mori H."/>
            <person name="Toyoda A."/>
            <person name="Kurokawa K."/>
        </authorList>
    </citation>
    <scope>NUCLEOTIDE SEQUENCE</scope>
    <source>
        <strain evidence="1">VL1</strain>
        <plasmid evidence="1">pVL1_2</plasmid>
    </source>
</reference>